<feature type="region of interest" description="Disordered" evidence="1">
    <location>
        <begin position="118"/>
        <end position="139"/>
    </location>
</feature>
<comment type="caution">
    <text evidence="2">The sequence shown here is derived from an EMBL/GenBank/DDBJ whole genome shotgun (WGS) entry which is preliminary data.</text>
</comment>
<protein>
    <submittedName>
        <fullName evidence="2">Uncharacterized protein</fullName>
    </submittedName>
</protein>
<dbReference type="AlphaFoldDB" id="A0A813A8X5"/>
<name>A0A813A8X5_9DINO</name>
<evidence type="ECO:0000313" key="3">
    <source>
        <dbReference type="Proteomes" id="UP000601435"/>
    </source>
</evidence>
<dbReference type="EMBL" id="CAJNJA010055361">
    <property type="protein sequence ID" value="CAE7855264.1"/>
    <property type="molecule type" value="Genomic_DNA"/>
</dbReference>
<feature type="non-terminal residue" evidence="2">
    <location>
        <position position="1"/>
    </location>
</feature>
<sequence length="139" mass="15639">MTELGDFRTVFKSESEGRVRNLECRPWNPCGSQDLPCRQRHLTTKPQTGLTEVRFRWPAFGFQRRVPHGPDSPWPVHLERFQPLSPLLQSLGTPCDELLAAASARLAGQRATLLGSDTWDVEQSHRQPAVGGQAVQERP</sequence>
<organism evidence="2 3">
    <name type="scientific">Symbiodinium necroappetens</name>
    <dbReference type="NCBI Taxonomy" id="1628268"/>
    <lineage>
        <taxon>Eukaryota</taxon>
        <taxon>Sar</taxon>
        <taxon>Alveolata</taxon>
        <taxon>Dinophyceae</taxon>
        <taxon>Suessiales</taxon>
        <taxon>Symbiodiniaceae</taxon>
        <taxon>Symbiodinium</taxon>
    </lineage>
</organism>
<evidence type="ECO:0000313" key="2">
    <source>
        <dbReference type="EMBL" id="CAE7855264.1"/>
    </source>
</evidence>
<accession>A0A813A8X5</accession>
<gene>
    <name evidence="2" type="ORF">SNEC2469_LOCUS26810</name>
</gene>
<keyword evidence="3" id="KW-1185">Reference proteome</keyword>
<evidence type="ECO:0000256" key="1">
    <source>
        <dbReference type="SAM" id="MobiDB-lite"/>
    </source>
</evidence>
<proteinExistence type="predicted"/>
<dbReference type="Proteomes" id="UP000601435">
    <property type="component" value="Unassembled WGS sequence"/>
</dbReference>
<reference evidence="2" key="1">
    <citation type="submission" date="2021-02" db="EMBL/GenBank/DDBJ databases">
        <authorList>
            <person name="Dougan E. K."/>
            <person name="Rhodes N."/>
            <person name="Thang M."/>
            <person name="Chan C."/>
        </authorList>
    </citation>
    <scope>NUCLEOTIDE SEQUENCE</scope>
</reference>